<reference evidence="4" key="1">
    <citation type="journal article" date="2019" name="Int. J. Syst. Evol. Microbiol.">
        <title>The Global Catalogue of Microorganisms (GCM) 10K type strain sequencing project: providing services to taxonomists for standard genome sequencing and annotation.</title>
        <authorList>
            <consortium name="The Broad Institute Genomics Platform"/>
            <consortium name="The Broad Institute Genome Sequencing Center for Infectious Disease"/>
            <person name="Wu L."/>
            <person name="Ma J."/>
        </authorList>
    </citation>
    <scope>NUCLEOTIDE SEQUENCE [LARGE SCALE GENOMIC DNA]</scope>
    <source>
        <strain evidence="4">JCM 18392</strain>
    </source>
</reference>
<dbReference type="PANTHER" id="PTHR38037">
    <property type="entry name" value="ZN_PROTEASE DOMAIN-CONTAINING PROTEIN"/>
    <property type="match status" value="1"/>
</dbReference>
<protein>
    <recommendedName>
        <fullName evidence="2">Retropepsin-like aspartic endopeptidase domain-containing protein</fullName>
    </recommendedName>
</protein>
<keyword evidence="4" id="KW-1185">Reference proteome</keyword>
<dbReference type="InterPro" id="IPR008503">
    <property type="entry name" value="Asp_endopeptidase"/>
</dbReference>
<dbReference type="PANTHER" id="PTHR38037:SF1">
    <property type="entry name" value="ATP-DEPENDENT ZINC PROTEASE DOMAIN-CONTAINING PROTEIN-RELATED"/>
    <property type="match status" value="1"/>
</dbReference>
<feature type="region of interest" description="Disordered" evidence="1">
    <location>
        <begin position="152"/>
        <end position="180"/>
    </location>
</feature>
<accession>A0ABP9DYA1</accession>
<sequence>MTAGKHAQKAVRAAAKPPRPTIGWREWVHLPGLLDQPIKAKIDTGARTSAIHAFHIREFIADGVRRVEFRLHPLQRRKTPEVRCVADIHDERVITSSNGQRDRRFVILVDVAVGATRWPIELTLADRDQMGFRMLLGREALRRRFLVDPGRSYRQSERRPGSVARNPAPARTTPNTPRFA</sequence>
<dbReference type="InterPro" id="IPR021109">
    <property type="entry name" value="Peptidase_aspartic_dom_sf"/>
</dbReference>
<dbReference type="EMBL" id="BAABJY010000002">
    <property type="protein sequence ID" value="GAA4861725.1"/>
    <property type="molecule type" value="Genomic_DNA"/>
</dbReference>
<comment type="caution">
    <text evidence="3">The sequence shown here is derived from an EMBL/GenBank/DDBJ whole genome shotgun (WGS) entry which is preliminary data.</text>
</comment>
<evidence type="ECO:0000256" key="1">
    <source>
        <dbReference type="SAM" id="MobiDB-lite"/>
    </source>
</evidence>
<dbReference type="SUPFAM" id="SSF50630">
    <property type="entry name" value="Acid proteases"/>
    <property type="match status" value="1"/>
</dbReference>
<dbReference type="RefSeq" id="WP_345294636.1">
    <property type="nucleotide sequence ID" value="NZ_BAABJY010000002.1"/>
</dbReference>
<dbReference type="Pfam" id="PF05618">
    <property type="entry name" value="Zn_protease"/>
    <property type="match status" value="1"/>
</dbReference>
<name>A0ABP9DYA1_9GAMM</name>
<dbReference type="Gene3D" id="2.40.70.10">
    <property type="entry name" value="Acid Proteases"/>
    <property type="match status" value="1"/>
</dbReference>
<organism evidence="3 4">
    <name type="scientific">Luteimonas vadosa</name>
    <dbReference type="NCBI Taxonomy" id="1165507"/>
    <lineage>
        <taxon>Bacteria</taxon>
        <taxon>Pseudomonadati</taxon>
        <taxon>Pseudomonadota</taxon>
        <taxon>Gammaproteobacteria</taxon>
        <taxon>Lysobacterales</taxon>
        <taxon>Lysobacteraceae</taxon>
        <taxon>Luteimonas</taxon>
    </lineage>
</organism>
<evidence type="ECO:0000313" key="3">
    <source>
        <dbReference type="EMBL" id="GAA4861725.1"/>
    </source>
</evidence>
<evidence type="ECO:0000313" key="4">
    <source>
        <dbReference type="Proteomes" id="UP001501323"/>
    </source>
</evidence>
<feature type="domain" description="Retropepsin-like aspartic endopeptidase" evidence="2">
    <location>
        <begin position="22"/>
        <end position="156"/>
    </location>
</feature>
<feature type="compositionally biased region" description="Low complexity" evidence="1">
    <location>
        <begin position="164"/>
        <end position="180"/>
    </location>
</feature>
<dbReference type="Proteomes" id="UP001501323">
    <property type="component" value="Unassembled WGS sequence"/>
</dbReference>
<gene>
    <name evidence="3" type="ORF">GCM10023332_12150</name>
</gene>
<proteinExistence type="predicted"/>
<evidence type="ECO:0000259" key="2">
    <source>
        <dbReference type="Pfam" id="PF05618"/>
    </source>
</evidence>